<evidence type="ECO:0000313" key="2">
    <source>
        <dbReference type="Proteomes" id="UP000558164"/>
    </source>
</evidence>
<comment type="caution">
    <text evidence="1">The sequence shown here is derived from an EMBL/GenBank/DDBJ whole genome shotgun (WGS) entry which is preliminary data.</text>
</comment>
<dbReference type="OrthoDB" id="9306952at2759"/>
<organism evidence="1 2">
    <name type="scientific">Leptocoma aspasia</name>
    <dbReference type="NCBI Taxonomy" id="2585812"/>
    <lineage>
        <taxon>Eukaryota</taxon>
        <taxon>Metazoa</taxon>
        <taxon>Chordata</taxon>
        <taxon>Craniata</taxon>
        <taxon>Vertebrata</taxon>
        <taxon>Euteleostomi</taxon>
        <taxon>Archelosauria</taxon>
        <taxon>Archosauria</taxon>
        <taxon>Dinosauria</taxon>
        <taxon>Saurischia</taxon>
        <taxon>Theropoda</taxon>
        <taxon>Coelurosauria</taxon>
        <taxon>Aves</taxon>
        <taxon>Neognathae</taxon>
        <taxon>Neoaves</taxon>
        <taxon>Telluraves</taxon>
        <taxon>Australaves</taxon>
        <taxon>Passeriformes</taxon>
        <taxon>Passeroidea</taxon>
        <taxon>Nectariniidae</taxon>
        <taxon>Leptocoma</taxon>
    </lineage>
</organism>
<dbReference type="AlphaFoldDB" id="A0A7L0VPE7"/>
<accession>A0A7L0VPE7</accession>
<feature type="non-terminal residue" evidence="1">
    <location>
        <position position="84"/>
    </location>
</feature>
<keyword evidence="2" id="KW-1185">Reference proteome</keyword>
<feature type="non-terminal residue" evidence="1">
    <location>
        <position position="1"/>
    </location>
</feature>
<proteinExistence type="predicted"/>
<evidence type="ECO:0000313" key="1">
    <source>
        <dbReference type="EMBL" id="NXL80764.1"/>
    </source>
</evidence>
<dbReference type="InterPro" id="IPR018154">
    <property type="entry name" value="TLV/ENV_coat_polyprotein"/>
</dbReference>
<reference evidence="1 2" key="1">
    <citation type="submission" date="2019-09" db="EMBL/GenBank/DDBJ databases">
        <title>Bird 10,000 Genomes (B10K) Project - Family phase.</title>
        <authorList>
            <person name="Zhang G."/>
        </authorList>
    </citation>
    <scope>NUCLEOTIDE SEQUENCE [LARGE SCALE GENOMIC DNA]</scope>
    <source>
        <strain evidence="1">B10K-DU-001-35</strain>
        <tissue evidence="1">Muscle</tissue>
    </source>
</reference>
<dbReference type="Pfam" id="PF00429">
    <property type="entry name" value="TLV_coat"/>
    <property type="match status" value="1"/>
</dbReference>
<gene>
    <name evidence="1" type="primary">Env1_2</name>
    <name evidence="1" type="ORF">LEPASP_R15845</name>
</gene>
<name>A0A7L0VPE7_9PASE</name>
<dbReference type="EMBL" id="VXAX01007047">
    <property type="protein sequence ID" value="NXL80764.1"/>
    <property type="molecule type" value="Genomic_DNA"/>
</dbReference>
<sequence>TNPRSSTLWKLIEGAYQVLNATNPHFTEHCWLCFDIRPPFYKSVGISEKAKWVNGSNPPQCNWKDTQAQGITLTAVTGKGQCIG</sequence>
<protein>
    <submittedName>
        <fullName evidence="1">ENV1 protein</fullName>
    </submittedName>
</protein>
<dbReference type="Proteomes" id="UP000558164">
    <property type="component" value="Unassembled WGS sequence"/>
</dbReference>